<dbReference type="InterPro" id="IPR036366">
    <property type="entry name" value="PGBDSf"/>
</dbReference>
<keyword evidence="14" id="KW-0472">Membrane</keyword>
<dbReference type="CDD" id="cd18773">
    <property type="entry name" value="PDC1_HK_sensor"/>
    <property type="match status" value="1"/>
</dbReference>
<dbReference type="SMART" id="SM00304">
    <property type="entry name" value="HAMP"/>
    <property type="match status" value="1"/>
</dbReference>
<dbReference type="GO" id="GO:0005886">
    <property type="term" value="C:plasma membrane"/>
    <property type="evidence" value="ECO:0007669"/>
    <property type="project" value="TreeGrafter"/>
</dbReference>
<dbReference type="InterPro" id="IPR003660">
    <property type="entry name" value="HAMP_dom"/>
</dbReference>
<dbReference type="FunFam" id="3.40.50.2300:FF:000001">
    <property type="entry name" value="DNA-binding response regulator PhoB"/>
    <property type="match status" value="1"/>
</dbReference>
<keyword evidence="9" id="KW-0805">Transcription regulation</keyword>
<dbReference type="SUPFAM" id="SSF55785">
    <property type="entry name" value="PYP-like sensor domain (PAS domain)"/>
    <property type="match status" value="1"/>
</dbReference>
<evidence type="ECO:0000256" key="9">
    <source>
        <dbReference type="ARBA" id="ARBA00023015"/>
    </source>
</evidence>
<name>A0A9P1KD69_9CYAN</name>
<keyword evidence="20" id="KW-1185">Reference proteome</keyword>
<feature type="domain" description="Histidine kinase" evidence="15">
    <location>
        <begin position="607"/>
        <end position="839"/>
    </location>
</feature>
<dbReference type="SMART" id="SM00091">
    <property type="entry name" value="PAS"/>
    <property type="match status" value="1"/>
</dbReference>
<dbReference type="InterPro" id="IPR004358">
    <property type="entry name" value="Sig_transdc_His_kin-like_C"/>
</dbReference>
<dbReference type="InterPro" id="IPR035965">
    <property type="entry name" value="PAS-like_dom_sf"/>
</dbReference>
<dbReference type="CDD" id="cd18774">
    <property type="entry name" value="PDC2_HK_sensor"/>
    <property type="match status" value="1"/>
</dbReference>
<dbReference type="PROSITE" id="PS50110">
    <property type="entry name" value="RESPONSE_REGULATORY"/>
    <property type="match status" value="2"/>
</dbReference>
<evidence type="ECO:0000256" key="11">
    <source>
        <dbReference type="ARBA" id="ARBA00023163"/>
    </source>
</evidence>
<dbReference type="SMART" id="SM00387">
    <property type="entry name" value="HATPase_c"/>
    <property type="match status" value="1"/>
</dbReference>
<dbReference type="Gene3D" id="1.10.101.10">
    <property type="entry name" value="PGBD-like superfamily/PGBD"/>
    <property type="match status" value="1"/>
</dbReference>
<dbReference type="Pfam" id="PF00512">
    <property type="entry name" value="HisKA"/>
    <property type="match status" value="1"/>
</dbReference>
<dbReference type="Gene3D" id="1.10.8.500">
    <property type="entry name" value="HAMP domain in histidine kinase"/>
    <property type="match status" value="1"/>
</dbReference>
<keyword evidence="7 19" id="KW-0418">Kinase</keyword>
<protein>
    <recommendedName>
        <fullName evidence="12">Circadian input-output histidine kinase CikA</fullName>
        <ecNumber evidence="4">2.7.13.3</ecNumber>
    </recommendedName>
</protein>
<dbReference type="Pfam" id="PF00072">
    <property type="entry name" value="Response_reg"/>
    <property type="match status" value="1"/>
</dbReference>
<comment type="caution">
    <text evidence="13">Lacks conserved residue(s) required for the propagation of feature annotation.</text>
</comment>
<feature type="domain" description="Response regulatory" evidence="16">
    <location>
        <begin position="997"/>
        <end position="1082"/>
    </location>
</feature>
<feature type="modified residue" description="4-aspartylphosphate" evidence="13">
    <location>
        <position position="925"/>
    </location>
</feature>
<evidence type="ECO:0000256" key="5">
    <source>
        <dbReference type="ARBA" id="ARBA00022553"/>
    </source>
</evidence>
<sequence length="1082" mass="119380">MKLLNQSLLSKLVGYFFLLSGVTVGLVSFTVNIRARESLKQSVFERLQVATSLKAHQVNKWAENQRRETLATASNLTVRTQAAILVDPNATQAQKAQAQEIINQELTHLLALKPEIDRISLLTTAGIIIYSTDPTIIGNYQPLGNTTTYFDSIESGDRVRPNFYTSTKTGRPMITLAAPVFRPTSSTSATLDIPELDDILAIQTLLANGGFYNGSIDNIWGLQTQTAIENAQNAYGLPVTGQPDRPTLEQLVQSTSNINLPPENQRIAVIALDLNLNSIDEIIRKRAGLGNSGETYLVGRLESQSALISSHQIGEEKLIQAVSSPGIDAALRGETGEGIYRNYDGIPVIGVYTWLEKQNLALIAEMEQQEAFAPANRLAKDILLLGLTSISLLLIAVYLLTRKITQPILAITETALKVSDGNFDCQAPVLTQDEIGILARTFNQMITDIKEFNQQLSDANQYLEERVKMATVELQETLANLTSIIDHIADGLLVTDTEGKITRTNPALANLFDLGDVDIRGKLCSEAFDGDVMDLLLQSKAKPLDAFGGEVKLEGDRIGQAVAKGVLKQVSSPSGSEELIYIGSVVLFRDITAEKEIDRMKTDFISTVSHELRTPLTSVLGFAKLIQKKLDDVIFPFIKTDDKKINRAVNQVASNVDIIVSEGIRLTNLINDVLDIAKMEAGKTEWHIEPLSIKTVVERAISATTSLFNNKPIKLIVNIPENLPDIMGDNDKLMQVFINLISNAVKFTETGNVTLELMAVNSVIKVSVKDTGCGIDAADREQVFEKFKQVGNTLTNKPQGTGLGLPICQEIIQHHGGSIWVESQVGVGSTFYFTLPLPDVKDIENAVKTLDLQSLINHLTNEKYQDNQSIGEHKKTILIVDDDPSIRELLRQELDAEGYNVRLAKDGREAISQIKQNPPDLVILDIIMPEINGFDVAAILKHDPETQHIPILVVSADDSVSRGYQVGVDKYLTKPVAQETLLQEVKSLFARGESPKRVLIVDRDISTLEILNEVLKTQGYLVSQTQGEEEFLPQIRAMKPDLVIANAEFSKKYNLVRSFKFEKELANIFLFLLEDSRSNHED</sequence>
<dbReference type="CDD" id="cd06225">
    <property type="entry name" value="HAMP"/>
    <property type="match status" value="1"/>
</dbReference>
<gene>
    <name evidence="19" type="ORF">ARTHRO_11098</name>
</gene>
<dbReference type="SMART" id="SM00448">
    <property type="entry name" value="REC"/>
    <property type="match status" value="1"/>
</dbReference>
<evidence type="ECO:0000256" key="3">
    <source>
        <dbReference type="ARBA" id="ARBA00006402"/>
    </source>
</evidence>
<dbReference type="Gene3D" id="3.30.450.20">
    <property type="entry name" value="PAS domain"/>
    <property type="match status" value="3"/>
</dbReference>
<dbReference type="InterPro" id="IPR002477">
    <property type="entry name" value="Peptidoglycan-bd-like"/>
</dbReference>
<evidence type="ECO:0000256" key="10">
    <source>
        <dbReference type="ARBA" id="ARBA00023125"/>
    </source>
</evidence>
<dbReference type="InterPro" id="IPR036097">
    <property type="entry name" value="HisK_dim/P_sf"/>
</dbReference>
<keyword evidence="5 13" id="KW-0597">Phosphoprotein</keyword>
<comment type="catalytic activity">
    <reaction evidence="1">
        <text>ATP + protein L-histidine = ADP + protein N-phospho-L-histidine.</text>
        <dbReference type="EC" id="2.7.13.3"/>
    </reaction>
</comment>
<dbReference type="Pfam" id="PF13188">
    <property type="entry name" value="PAS_8"/>
    <property type="match status" value="1"/>
</dbReference>
<dbReference type="AlphaFoldDB" id="A0A9P1KD69"/>
<dbReference type="PROSITE" id="PS50885">
    <property type="entry name" value="HAMP"/>
    <property type="match status" value="1"/>
</dbReference>
<keyword evidence="6 19" id="KW-0808">Transferase</keyword>
<dbReference type="GO" id="GO:0000155">
    <property type="term" value="F:phosphorelay sensor kinase activity"/>
    <property type="evidence" value="ECO:0007669"/>
    <property type="project" value="InterPro"/>
</dbReference>
<dbReference type="GO" id="GO:0009927">
    <property type="term" value="F:histidine phosphotransfer kinase activity"/>
    <property type="evidence" value="ECO:0007669"/>
    <property type="project" value="TreeGrafter"/>
</dbReference>
<feature type="domain" description="PAS" evidence="17">
    <location>
        <begin position="477"/>
        <end position="522"/>
    </location>
</feature>
<dbReference type="InterPro" id="IPR000014">
    <property type="entry name" value="PAS"/>
</dbReference>
<keyword evidence="14" id="KW-1133">Transmembrane helix</keyword>
<dbReference type="Pfam" id="PF00672">
    <property type="entry name" value="HAMP"/>
    <property type="match status" value="1"/>
</dbReference>
<dbReference type="InterPro" id="IPR005467">
    <property type="entry name" value="His_kinase_dom"/>
</dbReference>
<dbReference type="InterPro" id="IPR011006">
    <property type="entry name" value="CheY-like_superfamily"/>
</dbReference>
<dbReference type="PANTHER" id="PTHR43047:SF72">
    <property type="entry name" value="OSMOSENSING HISTIDINE PROTEIN KINASE SLN1"/>
    <property type="match status" value="1"/>
</dbReference>
<dbReference type="CDD" id="cd00082">
    <property type="entry name" value="HisKA"/>
    <property type="match status" value="1"/>
</dbReference>
<dbReference type="InterPro" id="IPR003661">
    <property type="entry name" value="HisK_dim/P_dom"/>
</dbReference>
<evidence type="ECO:0000256" key="6">
    <source>
        <dbReference type="ARBA" id="ARBA00022679"/>
    </source>
</evidence>
<dbReference type="SMART" id="SM00388">
    <property type="entry name" value="HisKA"/>
    <property type="match status" value="1"/>
</dbReference>
<keyword evidence="14" id="KW-0812">Transmembrane</keyword>
<dbReference type="Gene3D" id="3.40.50.2300">
    <property type="match status" value="2"/>
</dbReference>
<keyword evidence="11" id="KW-0804">Transcription</keyword>
<comment type="subcellular location">
    <subcellularLocation>
        <location evidence="2">Membrane</location>
    </subcellularLocation>
</comment>
<evidence type="ECO:0000313" key="20">
    <source>
        <dbReference type="Proteomes" id="UP000032946"/>
    </source>
</evidence>
<feature type="domain" description="HAMP" evidence="18">
    <location>
        <begin position="402"/>
        <end position="454"/>
    </location>
</feature>
<evidence type="ECO:0000256" key="12">
    <source>
        <dbReference type="ARBA" id="ARBA00074306"/>
    </source>
</evidence>
<dbReference type="Gene3D" id="1.10.287.130">
    <property type="match status" value="1"/>
</dbReference>
<evidence type="ECO:0000259" key="18">
    <source>
        <dbReference type="PROSITE" id="PS50885"/>
    </source>
</evidence>
<feature type="domain" description="Response regulatory" evidence="16">
    <location>
        <begin position="876"/>
        <end position="989"/>
    </location>
</feature>
<keyword evidence="10" id="KW-0238">DNA-binding</keyword>
<reference evidence="19 20" key="1">
    <citation type="submission" date="2014-02" db="EMBL/GenBank/DDBJ databases">
        <authorList>
            <person name="Genoscope - CEA"/>
        </authorList>
    </citation>
    <scope>NUCLEOTIDE SEQUENCE [LARGE SCALE GENOMIC DNA]</scope>
    <source>
        <strain evidence="19 20">PCC 8005</strain>
    </source>
</reference>
<dbReference type="InterPro" id="IPR036890">
    <property type="entry name" value="HATPase_C_sf"/>
</dbReference>
<dbReference type="InterPro" id="IPR001789">
    <property type="entry name" value="Sig_transdc_resp-reg_receiver"/>
</dbReference>
<evidence type="ECO:0000256" key="1">
    <source>
        <dbReference type="ARBA" id="ARBA00000085"/>
    </source>
</evidence>
<evidence type="ECO:0000259" key="15">
    <source>
        <dbReference type="PROSITE" id="PS50109"/>
    </source>
</evidence>
<evidence type="ECO:0000256" key="7">
    <source>
        <dbReference type="ARBA" id="ARBA00022777"/>
    </source>
</evidence>
<dbReference type="InterPro" id="IPR003594">
    <property type="entry name" value="HATPase_dom"/>
</dbReference>
<evidence type="ECO:0000256" key="4">
    <source>
        <dbReference type="ARBA" id="ARBA00012438"/>
    </source>
</evidence>
<dbReference type="Proteomes" id="UP000032946">
    <property type="component" value="Chromosome"/>
</dbReference>
<evidence type="ECO:0000256" key="2">
    <source>
        <dbReference type="ARBA" id="ARBA00004370"/>
    </source>
</evidence>
<dbReference type="PROSITE" id="PS50109">
    <property type="entry name" value="HIS_KIN"/>
    <property type="match status" value="1"/>
</dbReference>
<dbReference type="SUPFAM" id="SSF47090">
    <property type="entry name" value="PGBD-like"/>
    <property type="match status" value="1"/>
</dbReference>
<evidence type="ECO:0000256" key="13">
    <source>
        <dbReference type="PROSITE-ProRule" id="PRU00169"/>
    </source>
</evidence>
<dbReference type="EMBL" id="FO818640">
    <property type="protein sequence ID" value="CDM93425.1"/>
    <property type="molecule type" value="Genomic_DNA"/>
</dbReference>
<dbReference type="Pfam" id="PF02518">
    <property type="entry name" value="HATPase_c"/>
    <property type="match status" value="1"/>
</dbReference>
<evidence type="ECO:0000256" key="14">
    <source>
        <dbReference type="SAM" id="Phobius"/>
    </source>
</evidence>
<feature type="transmembrane region" description="Helical" evidence="14">
    <location>
        <begin position="12"/>
        <end position="31"/>
    </location>
</feature>
<dbReference type="SUPFAM" id="SSF158472">
    <property type="entry name" value="HAMP domain-like"/>
    <property type="match status" value="1"/>
</dbReference>
<dbReference type="SUPFAM" id="SSF47384">
    <property type="entry name" value="Homodimeric domain of signal transducing histidine kinase"/>
    <property type="match status" value="1"/>
</dbReference>
<dbReference type="Pfam" id="PF01471">
    <property type="entry name" value="PG_binding_1"/>
    <property type="match status" value="1"/>
</dbReference>
<dbReference type="Gene3D" id="3.30.565.10">
    <property type="entry name" value="Histidine kinase-like ATPase, C-terminal domain"/>
    <property type="match status" value="1"/>
</dbReference>
<evidence type="ECO:0000313" key="19">
    <source>
        <dbReference type="EMBL" id="CDM93425.1"/>
    </source>
</evidence>
<organism evidence="19 20">
    <name type="scientific">Limnospira indica PCC 8005</name>
    <dbReference type="NCBI Taxonomy" id="376219"/>
    <lineage>
        <taxon>Bacteria</taxon>
        <taxon>Bacillati</taxon>
        <taxon>Cyanobacteriota</taxon>
        <taxon>Cyanophyceae</taxon>
        <taxon>Oscillatoriophycideae</taxon>
        <taxon>Oscillatoriales</taxon>
        <taxon>Sirenicapillariaceae</taxon>
        <taxon>Limnospira</taxon>
    </lineage>
</organism>
<evidence type="ECO:0000256" key="8">
    <source>
        <dbReference type="ARBA" id="ARBA00023012"/>
    </source>
</evidence>
<dbReference type="PANTHER" id="PTHR43047">
    <property type="entry name" value="TWO-COMPONENT HISTIDINE PROTEIN KINASE"/>
    <property type="match status" value="1"/>
</dbReference>
<dbReference type="GO" id="GO:0003677">
    <property type="term" value="F:DNA binding"/>
    <property type="evidence" value="ECO:0007669"/>
    <property type="project" value="UniProtKB-KW"/>
</dbReference>
<accession>A0A9P1KD69</accession>
<evidence type="ECO:0000259" key="16">
    <source>
        <dbReference type="PROSITE" id="PS50110"/>
    </source>
</evidence>
<proteinExistence type="inferred from homology"/>
<dbReference type="CDD" id="cd16922">
    <property type="entry name" value="HATPase_EvgS-ArcB-TorS-like"/>
    <property type="match status" value="1"/>
</dbReference>
<dbReference type="SUPFAM" id="SSF55874">
    <property type="entry name" value="ATPase domain of HSP90 chaperone/DNA topoisomerase II/histidine kinase"/>
    <property type="match status" value="1"/>
</dbReference>
<keyword evidence="8" id="KW-0902">Two-component regulatory system</keyword>
<dbReference type="PRINTS" id="PR00344">
    <property type="entry name" value="BCTRLSENSOR"/>
</dbReference>
<evidence type="ECO:0000259" key="17">
    <source>
        <dbReference type="PROSITE" id="PS50112"/>
    </source>
</evidence>
<comment type="similarity">
    <text evidence="3">In the N-terminal section; belongs to the phytochrome family.</text>
</comment>
<dbReference type="FunFam" id="3.30.565.10:FF:000010">
    <property type="entry name" value="Sensor histidine kinase RcsC"/>
    <property type="match status" value="1"/>
</dbReference>
<dbReference type="PROSITE" id="PS50112">
    <property type="entry name" value="PAS"/>
    <property type="match status" value="1"/>
</dbReference>
<dbReference type="RefSeq" id="WP_008057444.1">
    <property type="nucleotide sequence ID" value="NZ_FO818640.1"/>
</dbReference>
<dbReference type="SUPFAM" id="SSF52172">
    <property type="entry name" value="CheY-like"/>
    <property type="match status" value="2"/>
</dbReference>
<dbReference type="InterPro" id="IPR036365">
    <property type="entry name" value="PGBD-like_sf"/>
</dbReference>
<dbReference type="EC" id="2.7.13.3" evidence="4"/>